<dbReference type="Proteomes" id="UP001056619">
    <property type="component" value="Chromosome"/>
</dbReference>
<dbReference type="RefSeq" id="WP_301641371.1">
    <property type="nucleotide sequence ID" value="NZ_CP098494.1"/>
</dbReference>
<proteinExistence type="predicted"/>
<evidence type="ECO:0000313" key="1">
    <source>
        <dbReference type="EMBL" id="USA60226.1"/>
    </source>
</evidence>
<protein>
    <submittedName>
        <fullName evidence="1">CoiA-like domain protein</fullName>
    </submittedName>
</protein>
<evidence type="ECO:0000313" key="2">
    <source>
        <dbReference type="Proteomes" id="UP001056619"/>
    </source>
</evidence>
<gene>
    <name evidence="1" type="ORF">NCF85_08845</name>
</gene>
<dbReference type="EMBL" id="CP098494">
    <property type="protein sequence ID" value="USA60226.1"/>
    <property type="molecule type" value="Genomic_DNA"/>
</dbReference>
<sequence>MVAKCGPRIMHHWAHASRRDCDPWWENETQWHRDWKNLFPEECREQTRTAPDGEIHRADIITPTGIVIEVQHSAMTDAERQSREAFYQNLVWIVDGRGFRNQFDLHHLLPDPDKEEAKDLVWFKAARGMHGANNGIFWRLSENPGHGSGGMVEIHGLHKVQHLIETYRGHQQYSWLKPRRTWLDAQCPVYIDFGDEWLFQLQRYGFNKLECVYRVAKRKFLHDAMVETQARDIATRFYRIAESASDERTT</sequence>
<name>A0ABY4U395_9SPHN</name>
<keyword evidence="2" id="KW-1185">Reference proteome</keyword>
<reference evidence="1 2" key="1">
    <citation type="submission" date="2022-06" db="EMBL/GenBank/DDBJ databases">
        <authorList>
            <person name="Liu G."/>
        </authorList>
    </citation>
    <scope>NUCLEOTIDE SEQUENCE [LARGE SCALE GENOMIC DNA]</scope>
    <source>
        <strain evidence="1 2">E4</strain>
    </source>
</reference>
<organism evidence="1 2">
    <name type="scientific">Qipengyuania citrea</name>
    <dbReference type="NCBI Taxonomy" id="225971"/>
    <lineage>
        <taxon>Bacteria</taxon>
        <taxon>Pseudomonadati</taxon>
        <taxon>Pseudomonadota</taxon>
        <taxon>Alphaproteobacteria</taxon>
        <taxon>Sphingomonadales</taxon>
        <taxon>Erythrobacteraceae</taxon>
        <taxon>Qipengyuania</taxon>
    </lineage>
</organism>
<accession>A0ABY4U395</accession>